<feature type="domain" description="ABC3 transporter permease C-terminal" evidence="9">
    <location>
        <begin position="311"/>
        <end position="438"/>
    </location>
</feature>
<dbReference type="Pfam" id="PF02687">
    <property type="entry name" value="FtsX"/>
    <property type="match status" value="2"/>
</dbReference>
<keyword evidence="2" id="KW-1003">Cell membrane</keyword>
<evidence type="ECO:0000256" key="1">
    <source>
        <dbReference type="ARBA" id="ARBA00004651"/>
    </source>
</evidence>
<feature type="transmembrane region" description="Helical" evidence="8">
    <location>
        <begin position="352"/>
        <end position="382"/>
    </location>
</feature>
<feature type="transmembrane region" description="Helical" evidence="8">
    <location>
        <begin position="482"/>
        <end position="500"/>
    </location>
</feature>
<feature type="transmembrane region" description="Helical" evidence="8">
    <location>
        <begin position="537"/>
        <end position="556"/>
    </location>
</feature>
<keyword evidence="5 8" id="KW-0472">Membrane</keyword>
<proteinExistence type="inferred from homology"/>
<comment type="caution">
    <text evidence="10">The sequence shown here is derived from an EMBL/GenBank/DDBJ whole genome shotgun (WGS) entry which is preliminary data.</text>
</comment>
<keyword evidence="11" id="KW-1185">Reference proteome</keyword>
<sequence>MYPELTRPLLVLLAVAVAALITVGAVRPFLRRLALRQVSRRPLEAVLVIAGSLLGTAIIVGSFAVGDTIDDSVRTTAFRTLGPVDEEVYSDDLARGEEAARRLAALRADPDVDGLLTVAVDKAAVSRGEGVARIAEPQALVFEADFAAAATFGGRGPEGPDGSHLSGATPPPGAAVVNADLADSLGLSPGDTVTAYLYGRPTTLRVERVVPAQGLAALGFSNVNRNLFVAPGTLAAAAARADADATPSTITLVSNRGGVESGSALTDAVEEKIRAALGELTTSGAQVTTPKKDALASAEDVAAQLGSLFLFIGSFSIIAGVLLLVNVFVMLTDERRGQLGMLRAMGMRRRRLVSAFLLEGSVYGIVAAALGVAAGIGVGWAVVLVAAQIFAAFQDTGNALELSFAITPTSLFNGFAAGFLIAFATIAATSARVSRLNIIAAIRDLPDGAGRKPRRSLLIGSTLLAALCTAAAVPAVASSEGVTTYLFPALAVLFAVPLARRLAGTRVVATAASALVLAWGLLANVARPEVYDNGSTATYVVLGVMVTGAAVVLLSVNQDVVLRPLRLLTARAGEAGLAARLAVTYPTSRKFRTGATLLMYSLIIFTLVIITEMGAIIGAGTDRAVVEASAGYAIRADVAASTPISDPQRTLRSGDLAAQITEVTPLTIGRGTSDDPTGRSDTPLPVVLIGLPATAATRHPLALDTWLPSLGADETAAWRGIVADSRYVVLDPFFNTTAGPGTDQVKPGATITLTNPATGRAEKKIIAAKVKNALPYYSFPAQPPAYPVFAGADTVRSIYGDGARDTSLLIRAAPGVSDEQLAATMQGRFLANGLIANRIERDVRRNFAANVSFFRLMQGYLALGLLVGIIGLGVVMVRAVRERRRTIGILRALGVRSRTVTAAFLGESAFVAVEGIVLGTGLSLLTSWLMYANSPAFGGIDVAFPIAWATIGPTVGATLVASLLASAGPARRAAAILPAVAVRVAD</sequence>
<feature type="transmembrane region" description="Helical" evidence="8">
    <location>
        <begin position="901"/>
        <end position="930"/>
    </location>
</feature>
<feature type="transmembrane region" description="Helical" evidence="8">
    <location>
        <begin position="860"/>
        <end position="880"/>
    </location>
</feature>
<feature type="transmembrane region" description="Helical" evidence="8">
    <location>
        <begin position="308"/>
        <end position="331"/>
    </location>
</feature>
<dbReference type="PANTHER" id="PTHR30572:SF4">
    <property type="entry name" value="ABC TRANSPORTER PERMEASE YTRF"/>
    <property type="match status" value="1"/>
</dbReference>
<feature type="transmembrane region" description="Helical" evidence="8">
    <location>
        <begin position="942"/>
        <end position="965"/>
    </location>
</feature>
<evidence type="ECO:0000256" key="3">
    <source>
        <dbReference type="ARBA" id="ARBA00022692"/>
    </source>
</evidence>
<organism evidence="10 11">
    <name type="scientific">Frankia nepalensis</name>
    <dbReference type="NCBI Taxonomy" id="1836974"/>
    <lineage>
        <taxon>Bacteria</taxon>
        <taxon>Bacillati</taxon>
        <taxon>Actinomycetota</taxon>
        <taxon>Actinomycetes</taxon>
        <taxon>Frankiales</taxon>
        <taxon>Frankiaceae</taxon>
        <taxon>Frankia</taxon>
    </lineage>
</organism>
<feature type="domain" description="ABC3 transporter permease C-terminal" evidence="9">
    <location>
        <begin position="861"/>
        <end position="975"/>
    </location>
</feature>
<feature type="transmembrane region" description="Helical" evidence="8">
    <location>
        <begin position="507"/>
        <end position="525"/>
    </location>
</feature>
<dbReference type="PANTHER" id="PTHR30572">
    <property type="entry name" value="MEMBRANE COMPONENT OF TRANSPORTER-RELATED"/>
    <property type="match status" value="1"/>
</dbReference>
<feature type="region of interest" description="Disordered" evidence="7">
    <location>
        <begin position="153"/>
        <end position="172"/>
    </location>
</feature>
<accession>A0A937UNS7</accession>
<evidence type="ECO:0000256" key="8">
    <source>
        <dbReference type="SAM" id="Phobius"/>
    </source>
</evidence>
<evidence type="ECO:0000256" key="2">
    <source>
        <dbReference type="ARBA" id="ARBA00022475"/>
    </source>
</evidence>
<keyword evidence="4 8" id="KW-1133">Transmembrane helix</keyword>
<dbReference type="RefSeq" id="WP_203005395.1">
    <property type="nucleotide sequence ID" value="NZ_JADWYU010000161.1"/>
</dbReference>
<reference evidence="10" key="1">
    <citation type="submission" date="2020-12" db="EMBL/GenBank/DDBJ databases">
        <title>Genomic characterization of non-nitrogen-fixing Frankia strains.</title>
        <authorList>
            <person name="Carlos-Shanley C."/>
            <person name="Guerra T."/>
            <person name="Hahn D."/>
        </authorList>
    </citation>
    <scope>NUCLEOTIDE SEQUENCE</scope>
    <source>
        <strain evidence="10">CN6</strain>
    </source>
</reference>
<feature type="transmembrane region" description="Helical" evidence="8">
    <location>
        <begin position="402"/>
        <end position="428"/>
    </location>
</feature>
<feature type="transmembrane region" description="Helical" evidence="8">
    <location>
        <begin position="457"/>
        <end position="476"/>
    </location>
</feature>
<dbReference type="GO" id="GO:0022857">
    <property type="term" value="F:transmembrane transporter activity"/>
    <property type="evidence" value="ECO:0007669"/>
    <property type="project" value="TreeGrafter"/>
</dbReference>
<evidence type="ECO:0000259" key="9">
    <source>
        <dbReference type="Pfam" id="PF02687"/>
    </source>
</evidence>
<comment type="similarity">
    <text evidence="6">Belongs to the ABC-4 integral membrane protein family.</text>
</comment>
<feature type="transmembrane region" description="Helical" evidence="8">
    <location>
        <begin position="42"/>
        <end position="65"/>
    </location>
</feature>
<dbReference type="InterPro" id="IPR050250">
    <property type="entry name" value="Macrolide_Exporter_MacB"/>
</dbReference>
<protein>
    <submittedName>
        <fullName evidence="10">ABC transporter permease</fullName>
    </submittedName>
</protein>
<evidence type="ECO:0000313" key="10">
    <source>
        <dbReference type="EMBL" id="MBL7628307.1"/>
    </source>
</evidence>
<dbReference type="Proteomes" id="UP000604475">
    <property type="component" value="Unassembled WGS sequence"/>
</dbReference>
<dbReference type="GO" id="GO:0005886">
    <property type="term" value="C:plasma membrane"/>
    <property type="evidence" value="ECO:0007669"/>
    <property type="project" value="UniProtKB-SubCell"/>
</dbReference>
<evidence type="ECO:0000256" key="4">
    <source>
        <dbReference type="ARBA" id="ARBA00022989"/>
    </source>
</evidence>
<evidence type="ECO:0000256" key="6">
    <source>
        <dbReference type="ARBA" id="ARBA00038076"/>
    </source>
</evidence>
<evidence type="ECO:0000256" key="7">
    <source>
        <dbReference type="SAM" id="MobiDB-lite"/>
    </source>
</evidence>
<feature type="transmembrane region" description="Helical" evidence="8">
    <location>
        <begin position="597"/>
        <end position="619"/>
    </location>
</feature>
<evidence type="ECO:0000256" key="5">
    <source>
        <dbReference type="ARBA" id="ARBA00023136"/>
    </source>
</evidence>
<name>A0A937UNS7_9ACTN</name>
<dbReference type="EMBL" id="JAEACQ010000182">
    <property type="protein sequence ID" value="MBL7628307.1"/>
    <property type="molecule type" value="Genomic_DNA"/>
</dbReference>
<gene>
    <name evidence="10" type="ORF">I7412_14335</name>
</gene>
<keyword evidence="3 8" id="KW-0812">Transmembrane</keyword>
<dbReference type="AlphaFoldDB" id="A0A937UNS7"/>
<feature type="transmembrane region" description="Helical" evidence="8">
    <location>
        <begin position="6"/>
        <end position="30"/>
    </location>
</feature>
<dbReference type="InterPro" id="IPR003838">
    <property type="entry name" value="ABC3_permease_C"/>
</dbReference>
<comment type="subcellular location">
    <subcellularLocation>
        <location evidence="1">Cell membrane</location>
        <topology evidence="1">Multi-pass membrane protein</topology>
    </subcellularLocation>
</comment>
<evidence type="ECO:0000313" key="11">
    <source>
        <dbReference type="Proteomes" id="UP000604475"/>
    </source>
</evidence>